<dbReference type="GO" id="GO:0006355">
    <property type="term" value="P:regulation of DNA-templated transcription"/>
    <property type="evidence" value="ECO:0007669"/>
    <property type="project" value="UniProtKB-ARBA"/>
</dbReference>
<evidence type="ECO:0000256" key="4">
    <source>
        <dbReference type="ARBA" id="ARBA00022737"/>
    </source>
</evidence>
<evidence type="ECO:0000259" key="11">
    <source>
        <dbReference type="PROSITE" id="PS50119"/>
    </source>
</evidence>
<dbReference type="Pfam" id="PF06203">
    <property type="entry name" value="CCT"/>
    <property type="match status" value="1"/>
</dbReference>
<comment type="similarity">
    <text evidence="2">Belongs to the CONSTANS family.</text>
</comment>
<dbReference type="InterPro" id="IPR049808">
    <property type="entry name" value="CONSTANS-like_Bbox1"/>
</dbReference>
<feature type="domain" description="B box-type" evidence="11">
    <location>
        <begin position="20"/>
        <end position="67"/>
    </location>
</feature>
<dbReference type="GO" id="GO:0005634">
    <property type="term" value="C:nucleus"/>
    <property type="evidence" value="ECO:0007669"/>
    <property type="project" value="UniProtKB-SubCell"/>
</dbReference>
<evidence type="ECO:0000256" key="7">
    <source>
        <dbReference type="ARBA" id="ARBA00023242"/>
    </source>
</evidence>
<evidence type="ECO:0000256" key="6">
    <source>
        <dbReference type="ARBA" id="ARBA00022833"/>
    </source>
</evidence>
<evidence type="ECO:0000256" key="8">
    <source>
        <dbReference type="PROSITE-ProRule" id="PRU00024"/>
    </source>
</evidence>
<keyword evidence="6" id="KW-0862">Zinc</keyword>
<evidence type="ECO:0000256" key="10">
    <source>
        <dbReference type="SAM" id="MobiDB-lite"/>
    </source>
</evidence>
<proteinExistence type="inferred from homology"/>
<dbReference type="PROSITE" id="PS50119">
    <property type="entry name" value="ZF_BBOX"/>
    <property type="match status" value="2"/>
</dbReference>
<evidence type="ECO:0000256" key="9">
    <source>
        <dbReference type="PROSITE-ProRule" id="PRU00357"/>
    </source>
</evidence>
<keyword evidence="3" id="KW-0479">Metal-binding</keyword>
<name>A0A7C9ASD2_OPUST</name>
<keyword evidence="7 9" id="KW-0539">Nucleus</keyword>
<feature type="compositionally biased region" description="Basic and acidic residues" evidence="10">
    <location>
        <begin position="255"/>
        <end position="270"/>
    </location>
</feature>
<accession>A0A7C9ASD2</accession>
<evidence type="ECO:0000313" key="13">
    <source>
        <dbReference type="EMBL" id="MBA4674017.1"/>
    </source>
</evidence>
<evidence type="ECO:0000256" key="5">
    <source>
        <dbReference type="ARBA" id="ARBA00022771"/>
    </source>
</evidence>
<feature type="domain" description="B box-type" evidence="11">
    <location>
        <begin position="63"/>
        <end position="112"/>
    </location>
</feature>
<dbReference type="AlphaFoldDB" id="A0A7C9ASD2"/>
<evidence type="ECO:0000256" key="2">
    <source>
        <dbReference type="ARBA" id="ARBA00010024"/>
    </source>
</evidence>
<organism evidence="13">
    <name type="scientific">Opuntia streptacantha</name>
    <name type="common">Prickly pear cactus</name>
    <name type="synonym">Opuntia cardona</name>
    <dbReference type="NCBI Taxonomy" id="393608"/>
    <lineage>
        <taxon>Eukaryota</taxon>
        <taxon>Viridiplantae</taxon>
        <taxon>Streptophyta</taxon>
        <taxon>Embryophyta</taxon>
        <taxon>Tracheophyta</taxon>
        <taxon>Spermatophyta</taxon>
        <taxon>Magnoliopsida</taxon>
        <taxon>eudicotyledons</taxon>
        <taxon>Gunneridae</taxon>
        <taxon>Pentapetalae</taxon>
        <taxon>Caryophyllales</taxon>
        <taxon>Cactineae</taxon>
        <taxon>Cactaceae</taxon>
        <taxon>Opuntioideae</taxon>
        <taxon>Opuntia</taxon>
    </lineage>
</organism>
<sequence>MPDSPINPPSDPQNPDNCNTQKRICDFCCESAALLYCRADSAKLCLACDRKVHSTNPLFTKHRRFQLCDTCDSASASILCLTEHSVLCQNCDFEIHNLEPNCTVTAHDRRPLEGFSGCPSAPEIAAIFGFESFDAKCLGLGNEGEGLGGGFLSVVEEDTDGLSDFFWGTPAVVSIDELIHSTDRNHSFQAMVVPSLPKDKNLSCGQHKQEMLNQLRELAKSEPSIKQDLDPLARLHNVADENEEDFTVQHLLRASKHDGDHGTRRGHEARSSTWGNAGGEAINESLLSGGYVEESVSNSYKHSSVCSSANLDRTRQNSDNYVGAEPRAFPPRVATHEFNSADRDSALSRYKEKKRTRRYDKHIRYESRKVQAEHRIRIKGRFAKIDHRMNRA</sequence>
<feature type="region of interest" description="Disordered" evidence="10">
    <location>
        <begin position="254"/>
        <end position="278"/>
    </location>
</feature>
<evidence type="ECO:0000259" key="12">
    <source>
        <dbReference type="PROSITE" id="PS51017"/>
    </source>
</evidence>
<keyword evidence="4" id="KW-0677">Repeat</keyword>
<dbReference type="PANTHER" id="PTHR31717:SF58">
    <property type="entry name" value="ZINC FINGER PROTEIN CONSTANS-LIKE 13"/>
    <property type="match status" value="1"/>
</dbReference>
<reference evidence="13" key="1">
    <citation type="journal article" date="2013" name="J. Plant Res.">
        <title>Effect of fungi and light on seed germination of three Opuntia species from semiarid lands of central Mexico.</title>
        <authorList>
            <person name="Delgado-Sanchez P."/>
            <person name="Jimenez-Bremont J.F."/>
            <person name="Guerrero-Gonzalez Mde L."/>
            <person name="Flores J."/>
        </authorList>
    </citation>
    <scope>NUCLEOTIDE SEQUENCE</scope>
    <source>
        <tissue evidence="13">Cladode</tissue>
    </source>
</reference>
<keyword evidence="5 8" id="KW-0863">Zinc-finger</keyword>
<dbReference type="GO" id="GO:0008270">
    <property type="term" value="F:zinc ion binding"/>
    <property type="evidence" value="ECO:0007669"/>
    <property type="project" value="UniProtKB-KW"/>
</dbReference>
<dbReference type="CDD" id="cd19821">
    <property type="entry name" value="Bbox1_BBX-like"/>
    <property type="match status" value="1"/>
</dbReference>
<protein>
    <recommendedName>
        <fullName evidence="14">CCT domain-containing protein</fullName>
    </recommendedName>
</protein>
<dbReference type="SMART" id="SM00336">
    <property type="entry name" value="BBOX"/>
    <property type="match status" value="2"/>
</dbReference>
<comment type="subcellular location">
    <subcellularLocation>
        <location evidence="1 9">Nucleus</location>
    </subcellularLocation>
</comment>
<dbReference type="InterPro" id="IPR010402">
    <property type="entry name" value="CCT_domain"/>
</dbReference>
<evidence type="ECO:0008006" key="14">
    <source>
        <dbReference type="Google" id="ProtNLM"/>
    </source>
</evidence>
<dbReference type="InterPro" id="IPR000315">
    <property type="entry name" value="Znf_B-box"/>
</dbReference>
<dbReference type="EMBL" id="GISG01261372">
    <property type="protein sequence ID" value="MBA4674017.1"/>
    <property type="molecule type" value="Transcribed_RNA"/>
</dbReference>
<dbReference type="PROSITE" id="PS51017">
    <property type="entry name" value="CCT"/>
    <property type="match status" value="1"/>
</dbReference>
<evidence type="ECO:0000256" key="3">
    <source>
        <dbReference type="ARBA" id="ARBA00022723"/>
    </source>
</evidence>
<evidence type="ECO:0000256" key="1">
    <source>
        <dbReference type="ARBA" id="ARBA00004123"/>
    </source>
</evidence>
<reference evidence="13" key="2">
    <citation type="submission" date="2020-07" db="EMBL/GenBank/DDBJ databases">
        <authorList>
            <person name="Vera ALvarez R."/>
            <person name="Arias-Moreno D.M."/>
            <person name="Jimenez-Jacinto V."/>
            <person name="Jimenez-Bremont J.F."/>
            <person name="Swaminathan K."/>
            <person name="Moose S.P."/>
            <person name="Guerrero-Gonzalez M.L."/>
            <person name="Marino-Ramirez L."/>
            <person name="Landsman D."/>
            <person name="Rodriguez-Kessler M."/>
            <person name="Delgado-Sanchez P."/>
        </authorList>
    </citation>
    <scope>NUCLEOTIDE SEQUENCE</scope>
    <source>
        <tissue evidence="13">Cladode</tissue>
    </source>
</reference>
<feature type="domain" description="CCT" evidence="12">
    <location>
        <begin position="343"/>
        <end position="385"/>
    </location>
</feature>
<dbReference type="PANTHER" id="PTHR31717">
    <property type="entry name" value="ZINC FINGER PROTEIN CONSTANS-LIKE 10"/>
    <property type="match status" value="1"/>
</dbReference>